<evidence type="ECO:0000256" key="2">
    <source>
        <dbReference type="ARBA" id="ARBA00022679"/>
    </source>
</evidence>
<reference evidence="6 7" key="1">
    <citation type="submission" date="2020-08" db="EMBL/GenBank/DDBJ databases">
        <title>Genomic Encyclopedia of Type Strains, Phase IV (KMG-IV): sequencing the most valuable type-strain genomes for metagenomic binning, comparative biology and taxonomic classification.</title>
        <authorList>
            <person name="Goeker M."/>
        </authorList>
    </citation>
    <scope>NUCLEOTIDE SEQUENCE [LARGE SCALE GENOMIC DNA]</scope>
    <source>
        <strain evidence="6 7">DSM 11590</strain>
    </source>
</reference>
<dbReference type="InterPro" id="IPR030700">
    <property type="entry name" value="N-end_Aminoacyl_Trfase"/>
</dbReference>
<name>A0A7W9ZER9_NOVIT</name>
<dbReference type="PANTHER" id="PTHR21367:SF1">
    <property type="entry name" value="ARGINYL-TRNA--PROTEIN TRANSFERASE 1"/>
    <property type="match status" value="1"/>
</dbReference>
<dbReference type="PIRSF" id="PIRSF037208">
    <property type="entry name" value="ATE_pro_prd"/>
    <property type="match status" value="1"/>
</dbReference>
<dbReference type="InterPro" id="IPR016181">
    <property type="entry name" value="Acyl_CoA_acyltransferase"/>
</dbReference>
<evidence type="ECO:0000313" key="6">
    <source>
        <dbReference type="EMBL" id="MBB6210085.1"/>
    </source>
</evidence>
<proteinExistence type="predicted"/>
<dbReference type="InterPro" id="IPR007472">
    <property type="entry name" value="N-end_Aminoacyl_Trfase_C"/>
</dbReference>
<dbReference type="InterPro" id="IPR017138">
    <property type="entry name" value="Asp_Glu_LeuTrfase"/>
</dbReference>
<sequence length="216" mass="24553">MERKIVTELTGSDARGFHDQLSRAGFRRSHSIAYTPACVGCNACVPVRVAADSFKMSRTFRRLWERNADLRPRIVPARATAEQYRLFNTYQESRHAGSDMALMGFYDYRAMVEDSPIDTSLVEFRDGEGSLKAVCLMDRMDDGVSGVYSFYETVDPSRSLGTYVILWLIKTARSQSLPYVYLGYWISNSRKMAYKTRFQPLETYGPGGWTPMPSSP</sequence>
<evidence type="ECO:0000256" key="1">
    <source>
        <dbReference type="ARBA" id="ARBA00022490"/>
    </source>
</evidence>
<gene>
    <name evidence="6" type="ORF">FHS48_001495</name>
</gene>
<keyword evidence="2 6" id="KW-0808">Transferase</keyword>
<feature type="domain" description="N-end rule aminoacyl transferase C-terminal" evidence="5">
    <location>
        <begin position="82"/>
        <end position="203"/>
    </location>
</feature>
<dbReference type="GO" id="GO:0008914">
    <property type="term" value="F:leucyl-tRNA--protein transferase activity"/>
    <property type="evidence" value="ECO:0007669"/>
    <property type="project" value="InterPro"/>
</dbReference>
<dbReference type="EC" id="2.3.2.8" evidence="6"/>
<keyword evidence="7" id="KW-1185">Reference proteome</keyword>
<organism evidence="6 7">
    <name type="scientific">Novispirillum itersonii</name>
    <name type="common">Aquaspirillum itersonii</name>
    <dbReference type="NCBI Taxonomy" id="189"/>
    <lineage>
        <taxon>Bacteria</taxon>
        <taxon>Pseudomonadati</taxon>
        <taxon>Pseudomonadota</taxon>
        <taxon>Alphaproteobacteria</taxon>
        <taxon>Rhodospirillales</taxon>
        <taxon>Novispirillaceae</taxon>
        <taxon>Novispirillum</taxon>
    </lineage>
</organism>
<protein>
    <submittedName>
        <fullName evidence="6">Arginine-tRNA-protein transferase</fullName>
        <ecNumber evidence="6">2.3.2.8</ecNumber>
    </submittedName>
</protein>
<dbReference type="GO" id="GO:0005737">
    <property type="term" value="C:cytoplasm"/>
    <property type="evidence" value="ECO:0007669"/>
    <property type="project" value="TreeGrafter"/>
</dbReference>
<feature type="domain" description="N-end aminoacyl transferase N-terminal" evidence="4">
    <location>
        <begin position="2"/>
        <end position="62"/>
    </location>
</feature>
<dbReference type="SUPFAM" id="SSF55729">
    <property type="entry name" value="Acyl-CoA N-acyltransferases (Nat)"/>
    <property type="match status" value="1"/>
</dbReference>
<evidence type="ECO:0000259" key="5">
    <source>
        <dbReference type="Pfam" id="PF04377"/>
    </source>
</evidence>
<dbReference type="Proteomes" id="UP000544872">
    <property type="component" value="Unassembled WGS sequence"/>
</dbReference>
<dbReference type="InterPro" id="IPR007471">
    <property type="entry name" value="N-end_Aminoacyl_Trfase_N"/>
</dbReference>
<keyword evidence="1" id="KW-0963">Cytoplasm</keyword>
<dbReference type="GO" id="GO:0004057">
    <property type="term" value="F:arginyl-tRNA--protein transferase activity"/>
    <property type="evidence" value="ECO:0007669"/>
    <property type="project" value="UniProtKB-EC"/>
</dbReference>
<evidence type="ECO:0000313" key="7">
    <source>
        <dbReference type="Proteomes" id="UP000544872"/>
    </source>
</evidence>
<evidence type="ECO:0000256" key="3">
    <source>
        <dbReference type="ARBA" id="ARBA00023315"/>
    </source>
</evidence>
<dbReference type="EMBL" id="JACIIX010000004">
    <property type="protein sequence ID" value="MBB6210085.1"/>
    <property type="molecule type" value="Genomic_DNA"/>
</dbReference>
<evidence type="ECO:0000259" key="4">
    <source>
        <dbReference type="Pfam" id="PF04376"/>
    </source>
</evidence>
<accession>A0A7W9ZER9</accession>
<dbReference type="NCBIfam" id="NF002343">
    <property type="entry name" value="PRK01305.1-4"/>
    <property type="match status" value="1"/>
</dbReference>
<dbReference type="AlphaFoldDB" id="A0A7W9ZER9"/>
<comment type="caution">
    <text evidence="6">The sequence shown here is derived from an EMBL/GenBank/DDBJ whole genome shotgun (WGS) entry which is preliminary data.</text>
</comment>
<dbReference type="Pfam" id="PF04376">
    <property type="entry name" value="ATE_N"/>
    <property type="match status" value="1"/>
</dbReference>
<dbReference type="PANTHER" id="PTHR21367">
    <property type="entry name" value="ARGININE-TRNA-PROTEIN TRANSFERASE 1"/>
    <property type="match status" value="1"/>
</dbReference>
<keyword evidence="3 6" id="KW-0012">Acyltransferase</keyword>
<dbReference type="GO" id="GO:0071596">
    <property type="term" value="P:ubiquitin-dependent protein catabolic process via the N-end rule pathway"/>
    <property type="evidence" value="ECO:0007669"/>
    <property type="project" value="InterPro"/>
</dbReference>
<dbReference type="Pfam" id="PF04377">
    <property type="entry name" value="ATE_C"/>
    <property type="match status" value="1"/>
</dbReference>